<protein>
    <submittedName>
        <fullName evidence="2">IS3 family transposase</fullName>
    </submittedName>
</protein>
<reference evidence="3" key="1">
    <citation type="journal article" date="2019" name="Int. J. Syst. Evol. Microbiol.">
        <title>The Global Catalogue of Microorganisms (GCM) 10K type strain sequencing project: providing services to taxonomists for standard genome sequencing and annotation.</title>
        <authorList>
            <consortium name="The Broad Institute Genomics Platform"/>
            <consortium name="The Broad Institute Genome Sequencing Center for Infectious Disease"/>
            <person name="Wu L."/>
            <person name="Ma J."/>
        </authorList>
    </citation>
    <scope>NUCLEOTIDE SEQUENCE [LARGE SCALE GENOMIC DNA]</scope>
    <source>
        <strain evidence="3">CCM 8936</strain>
    </source>
</reference>
<gene>
    <name evidence="2" type="ORF">ACFQ42_03800</name>
</gene>
<evidence type="ECO:0000313" key="3">
    <source>
        <dbReference type="Proteomes" id="UP001597251"/>
    </source>
</evidence>
<dbReference type="EMBL" id="JBHTOI010000026">
    <property type="protein sequence ID" value="MFD1417884.1"/>
    <property type="molecule type" value="Genomic_DNA"/>
</dbReference>
<evidence type="ECO:0000313" key="2">
    <source>
        <dbReference type="EMBL" id="MFD1417884.1"/>
    </source>
</evidence>
<proteinExistence type="predicted"/>
<feature type="domain" description="Integrase catalytic" evidence="1">
    <location>
        <begin position="1"/>
        <end position="27"/>
    </location>
</feature>
<keyword evidence="3" id="KW-1185">Reference proteome</keyword>
<name>A0ABW4BV92_9LACO</name>
<dbReference type="Pfam" id="PF13333">
    <property type="entry name" value="rve_2"/>
    <property type="match status" value="1"/>
</dbReference>
<evidence type="ECO:0000259" key="1">
    <source>
        <dbReference type="Pfam" id="PF13333"/>
    </source>
</evidence>
<sequence length="29" mass="3582">YIHWYNNKRISLKKNGLSPVEYRRQSMIS</sequence>
<accession>A0ABW4BV92</accession>
<dbReference type="RefSeq" id="WP_377769530.1">
    <property type="nucleotide sequence ID" value="NZ_JBHTOI010000026.1"/>
</dbReference>
<organism evidence="2 3">
    <name type="scientific">Companilactobacillus keshanensis</name>
    <dbReference type="NCBI Taxonomy" id="2486003"/>
    <lineage>
        <taxon>Bacteria</taxon>
        <taxon>Bacillati</taxon>
        <taxon>Bacillota</taxon>
        <taxon>Bacilli</taxon>
        <taxon>Lactobacillales</taxon>
        <taxon>Lactobacillaceae</taxon>
        <taxon>Companilactobacillus</taxon>
    </lineage>
</organism>
<feature type="non-terminal residue" evidence="2">
    <location>
        <position position="1"/>
    </location>
</feature>
<dbReference type="InterPro" id="IPR001584">
    <property type="entry name" value="Integrase_cat-core"/>
</dbReference>
<comment type="caution">
    <text evidence="2">The sequence shown here is derived from an EMBL/GenBank/DDBJ whole genome shotgun (WGS) entry which is preliminary data.</text>
</comment>
<dbReference type="Proteomes" id="UP001597251">
    <property type="component" value="Unassembled WGS sequence"/>
</dbReference>